<dbReference type="Pfam" id="PF13186">
    <property type="entry name" value="SPASM"/>
    <property type="match status" value="1"/>
</dbReference>
<evidence type="ECO:0000313" key="3">
    <source>
        <dbReference type="EMBL" id="TYB30477.1"/>
    </source>
</evidence>
<comment type="cofactor">
    <cofactor evidence="1">
        <name>[4Fe-4S] cluster</name>
        <dbReference type="ChEBI" id="CHEBI:49883"/>
    </cofactor>
</comment>
<dbReference type="AlphaFoldDB" id="A0A5D0M9W5"/>
<keyword evidence="4" id="KW-1185">Reference proteome</keyword>
<dbReference type="NCBIfam" id="TIGR04085">
    <property type="entry name" value="rSAM_more_4Fe4S"/>
    <property type="match status" value="1"/>
</dbReference>
<proteinExistence type="predicted"/>
<organism evidence="3 4">
    <name type="scientific">Candidatus Mcinerneyibacterium aminivorans</name>
    <dbReference type="NCBI Taxonomy" id="2703815"/>
    <lineage>
        <taxon>Bacteria</taxon>
        <taxon>Candidatus Macinerneyibacteriota</taxon>
        <taxon>Candidatus Mcinerneyibacteria</taxon>
        <taxon>Candidatus Mcinerneyibacteriales</taxon>
        <taxon>Candidatus Mcinerneyibacteriaceae</taxon>
        <taxon>Candidatus Mcinerneyibacterium</taxon>
    </lineage>
</organism>
<comment type="caution">
    <text evidence="3">The sequence shown here is derived from an EMBL/GenBank/DDBJ whole genome shotgun (WGS) entry which is preliminary data.</text>
</comment>
<dbReference type="GO" id="GO:0016491">
    <property type="term" value="F:oxidoreductase activity"/>
    <property type="evidence" value="ECO:0007669"/>
    <property type="project" value="InterPro"/>
</dbReference>
<dbReference type="EMBL" id="VSIX01000132">
    <property type="protein sequence ID" value="TYB30477.1"/>
    <property type="molecule type" value="Genomic_DNA"/>
</dbReference>
<gene>
    <name evidence="3" type="ORF">FXF47_09025</name>
</gene>
<sequence>MDLDGIALINDKKLLEKIKNIISQNDIFSDFKFLKDSKKNRRKINREKPRVLILENELRNSRGVEFRSNLTYKPFTIFISNSLKLAKEADDKKNNLTITNKQYYEFLNGIIEILFDREYVNIQFENAFDLIKGLFGGKASRCAYSRNCFRSFFISYEGDVTICSRFLGEDKFILGNIHNESLIQILSKTKTKNIINKYEKTPHKCKNCNYFTICKSGCSHLRAMNDWKEQIYCEATCQILNKLWEKIQYKLGKSLGKWNREKGKKAKEILEDRNSERIVKK</sequence>
<dbReference type="PANTHER" id="PTHR43273">
    <property type="entry name" value="ANAEROBIC SULFATASE-MATURATING ENZYME HOMOLOG ASLB-RELATED"/>
    <property type="match status" value="1"/>
</dbReference>
<dbReference type="Gene3D" id="3.20.20.70">
    <property type="entry name" value="Aldolase class I"/>
    <property type="match status" value="1"/>
</dbReference>
<reference evidence="3" key="1">
    <citation type="submission" date="2019-08" db="EMBL/GenBank/DDBJ databases">
        <title>Genomic characterization of a novel candidate phylum (ARYD3) from a high temperature, high salinity tertiary oil reservoir in north central Oklahoma, USA.</title>
        <authorList>
            <person name="Youssef N.H."/>
            <person name="Yadav A."/>
            <person name="Elshahed M.S."/>
        </authorList>
    </citation>
    <scope>NUCLEOTIDE SEQUENCE [LARGE SCALE GENOMIC DNA]</scope>
    <source>
        <strain evidence="3">ARYD3</strain>
    </source>
</reference>
<dbReference type="InterPro" id="IPR023867">
    <property type="entry name" value="Sulphatase_maturase_rSAM"/>
</dbReference>
<evidence type="ECO:0000256" key="1">
    <source>
        <dbReference type="ARBA" id="ARBA00001966"/>
    </source>
</evidence>
<feature type="domain" description="4Fe4S-binding SPASM" evidence="2">
    <location>
        <begin position="148"/>
        <end position="209"/>
    </location>
</feature>
<dbReference type="Proteomes" id="UP000324143">
    <property type="component" value="Unassembled WGS sequence"/>
</dbReference>
<accession>A0A5D0M9W5</accession>
<name>A0A5D0M9W5_9BACT</name>
<dbReference type="InterPro" id="IPR023885">
    <property type="entry name" value="4Fe4S-binding_SPASM_dom"/>
</dbReference>
<protein>
    <submittedName>
        <fullName evidence="3">SPASM domain-containing protein</fullName>
    </submittedName>
</protein>
<dbReference type="InterPro" id="IPR013785">
    <property type="entry name" value="Aldolase_TIM"/>
</dbReference>
<evidence type="ECO:0000259" key="2">
    <source>
        <dbReference type="Pfam" id="PF13186"/>
    </source>
</evidence>
<evidence type="ECO:0000313" key="4">
    <source>
        <dbReference type="Proteomes" id="UP000324143"/>
    </source>
</evidence>
<dbReference type="SUPFAM" id="SSF102114">
    <property type="entry name" value="Radical SAM enzymes"/>
    <property type="match status" value="1"/>
</dbReference>
<dbReference type="InterPro" id="IPR058240">
    <property type="entry name" value="rSAM_sf"/>
</dbReference>
<dbReference type="PANTHER" id="PTHR43273:SF3">
    <property type="entry name" value="ANAEROBIC SULFATASE-MATURATING ENZYME HOMOLOG ASLB-RELATED"/>
    <property type="match status" value="1"/>
</dbReference>